<sequence>MEAIKKNETEKCTKKCDNIKVVLKSTKVDIKNETSKPKVPTSSKVEQDPEMCRITRSSRDCGIDHNDYGKELGLKLGLLSLKTKDNYEGEKPAWKNKDSEEDDCSQERRLVDMDSEELDRLQERRLADMDSEEFDRLQERLQERRLVEAARNAGKKSSGADPGYILNKIPKQNAGDLPRGGNENQRKGNAGSDSDDSNRPLQPDGSQEVEMSSSSSSSSEKSRSNEQTLQKRKKTKSKKSNSSEGGAPAGGHRKTAAVKKNEVFMIAGPLWYEKADLMKKGHLKNKDHTINFNAHWRYIENGVAAAGKDSTTIRKRFPEARLNAIRKIQKMQQTGAAREPLTEFEQFIADMERNNEGVQGIETLDVGQVPVASRYPRRETKPHETFTFEDIPRRQRAVPVSPAVNEELGQSSLMAPQATPTPFNIQSPINSTDFNFTPTSSRSTTRKSNVSSSKPQRNIFDSVFDDSQNVMSKSKRQREQDEDSVKTISDDEIEKVPEKVTAKKSTPKKIDKPISLGKTPPSKNKLLIQDEIEKITNSVETSSALMAKEAESRMKAQASLLPKTEAMMSLAAEKLAAEKETALIKLKREKDEAELVEMKKRQAAIEIQKAEFELEMLKKKYHEEN</sequence>
<name>A0AC34FUE8_9BILA</name>
<reference evidence="2" key="1">
    <citation type="submission" date="2022-11" db="UniProtKB">
        <authorList>
            <consortium name="WormBaseParasite"/>
        </authorList>
    </citation>
    <scope>IDENTIFICATION</scope>
</reference>
<evidence type="ECO:0000313" key="1">
    <source>
        <dbReference type="Proteomes" id="UP000887579"/>
    </source>
</evidence>
<dbReference type="Proteomes" id="UP000887579">
    <property type="component" value="Unplaced"/>
</dbReference>
<dbReference type="WBParaSite" id="ES5_v2.g20632.t1">
    <property type="protein sequence ID" value="ES5_v2.g20632.t1"/>
    <property type="gene ID" value="ES5_v2.g20632"/>
</dbReference>
<proteinExistence type="predicted"/>
<accession>A0AC34FUE8</accession>
<organism evidence="1 2">
    <name type="scientific">Panagrolaimus sp. ES5</name>
    <dbReference type="NCBI Taxonomy" id="591445"/>
    <lineage>
        <taxon>Eukaryota</taxon>
        <taxon>Metazoa</taxon>
        <taxon>Ecdysozoa</taxon>
        <taxon>Nematoda</taxon>
        <taxon>Chromadorea</taxon>
        <taxon>Rhabditida</taxon>
        <taxon>Tylenchina</taxon>
        <taxon>Panagrolaimomorpha</taxon>
        <taxon>Panagrolaimoidea</taxon>
        <taxon>Panagrolaimidae</taxon>
        <taxon>Panagrolaimus</taxon>
    </lineage>
</organism>
<protein>
    <submittedName>
        <fullName evidence="2">Uncharacterized protein</fullName>
    </submittedName>
</protein>
<evidence type="ECO:0000313" key="2">
    <source>
        <dbReference type="WBParaSite" id="ES5_v2.g20632.t1"/>
    </source>
</evidence>